<dbReference type="Pfam" id="PF08448">
    <property type="entry name" value="PAS_4"/>
    <property type="match status" value="1"/>
</dbReference>
<accession>A0A1J5RYE8</accession>
<dbReference type="CDD" id="cd00130">
    <property type="entry name" value="PAS"/>
    <property type="match status" value="1"/>
</dbReference>
<dbReference type="InterPro" id="IPR035965">
    <property type="entry name" value="PAS-like_dom_sf"/>
</dbReference>
<dbReference type="PROSITE" id="PS50883">
    <property type="entry name" value="EAL"/>
    <property type="match status" value="1"/>
</dbReference>
<dbReference type="SUPFAM" id="SSF141868">
    <property type="entry name" value="EAL domain-like"/>
    <property type="match status" value="1"/>
</dbReference>
<feature type="domain" description="EAL" evidence="3">
    <location>
        <begin position="253"/>
        <end position="502"/>
    </location>
</feature>
<dbReference type="GO" id="GO:0071111">
    <property type="term" value="F:cyclic-guanylate-specific phosphodiesterase activity"/>
    <property type="evidence" value="ECO:0007669"/>
    <property type="project" value="UniProtKB-EC"/>
</dbReference>
<keyword evidence="1" id="KW-0812">Transmembrane</keyword>
<dbReference type="PROSITE" id="PS50113">
    <property type="entry name" value="PAC"/>
    <property type="match status" value="1"/>
</dbReference>
<dbReference type="InterPro" id="IPR050706">
    <property type="entry name" value="Cyclic-di-GMP_PDE-like"/>
</dbReference>
<dbReference type="Pfam" id="PF00563">
    <property type="entry name" value="EAL"/>
    <property type="match status" value="1"/>
</dbReference>
<evidence type="ECO:0000313" key="4">
    <source>
        <dbReference type="EMBL" id="OIQ96959.1"/>
    </source>
</evidence>
<feature type="transmembrane region" description="Helical" evidence="1">
    <location>
        <begin position="12"/>
        <end position="33"/>
    </location>
</feature>
<dbReference type="AlphaFoldDB" id="A0A1J5RYE8"/>
<dbReference type="SMART" id="SM00052">
    <property type="entry name" value="EAL"/>
    <property type="match status" value="1"/>
</dbReference>
<feature type="domain" description="PAC" evidence="2">
    <location>
        <begin position="166"/>
        <end position="220"/>
    </location>
</feature>
<gene>
    <name evidence="4" type="primary">yfgF_2</name>
    <name evidence="4" type="ORF">GALL_210260</name>
</gene>
<dbReference type="PANTHER" id="PTHR33121">
    <property type="entry name" value="CYCLIC DI-GMP PHOSPHODIESTERASE PDEF"/>
    <property type="match status" value="1"/>
</dbReference>
<dbReference type="InterPro" id="IPR000700">
    <property type="entry name" value="PAS-assoc_C"/>
</dbReference>
<dbReference type="InterPro" id="IPR000014">
    <property type="entry name" value="PAS"/>
</dbReference>
<dbReference type="EMBL" id="MLJW01000140">
    <property type="protein sequence ID" value="OIQ96959.1"/>
    <property type="molecule type" value="Genomic_DNA"/>
</dbReference>
<dbReference type="EC" id="3.1.4.52" evidence="4"/>
<dbReference type="PANTHER" id="PTHR33121:SF23">
    <property type="entry name" value="CYCLIC DI-GMP PHOSPHODIESTERASE PDEB"/>
    <property type="match status" value="1"/>
</dbReference>
<sequence length="502" mass="55803">MKFRIVFRTVRPFFSALAVIATAAALVFAIYFTGIGLQWITFLGGVLVAAILAEATRVSHVEWVVARRTAQLSAVKDKLEQETQRRKRAEETISTVNPRLQLIDEVLPVMVALFDTEGQCQYHNRAFSEWLHLRPDQIHGQHIRKILGSGVHQETAAPVRQSLDGHQVQYERTQKMPDGAVYRLRVEHIPQFGEKGKVNGFFMLIDDITSRGDLQKPADAELKKAGLGSDAIAPDGASNQDTFVESFSEQISGHTDVINIKAAIEKGDFSLYCQLITPLTAGSGEAGHYEILVRLIEEEEGMMPPGAFFPLAEKYGLMPHLDRWVVQHVAEWVSHQHALDGSRKDSVYFINLSDATIGDPSFPEFLQLTLMEYGVPGAVLCFEIPNSELTSRPAVVAEFAQRIRQCGSLLAISGFGHDKISFDLIRGFRVEFLKIDGNIVFNILRDPVELAKITAINRVAKLIGVKTIAELVENEETIAKLREVGIDYAQGFGISKPRPLSE</sequence>
<keyword evidence="4" id="KW-0378">Hydrolase</keyword>
<dbReference type="Gene3D" id="3.20.20.450">
    <property type="entry name" value="EAL domain"/>
    <property type="match status" value="1"/>
</dbReference>
<comment type="caution">
    <text evidence="4">The sequence shown here is derived from an EMBL/GenBank/DDBJ whole genome shotgun (WGS) entry which is preliminary data.</text>
</comment>
<dbReference type="SUPFAM" id="SSF55785">
    <property type="entry name" value="PYP-like sensor domain (PAS domain)"/>
    <property type="match status" value="1"/>
</dbReference>
<evidence type="ECO:0000256" key="1">
    <source>
        <dbReference type="SAM" id="Phobius"/>
    </source>
</evidence>
<organism evidence="4">
    <name type="scientific">mine drainage metagenome</name>
    <dbReference type="NCBI Taxonomy" id="410659"/>
    <lineage>
        <taxon>unclassified sequences</taxon>
        <taxon>metagenomes</taxon>
        <taxon>ecological metagenomes</taxon>
    </lineage>
</organism>
<dbReference type="Gene3D" id="3.30.450.20">
    <property type="entry name" value="PAS domain"/>
    <property type="match status" value="1"/>
</dbReference>
<dbReference type="CDD" id="cd01948">
    <property type="entry name" value="EAL"/>
    <property type="match status" value="1"/>
</dbReference>
<keyword evidence="1" id="KW-1133">Transmembrane helix</keyword>
<evidence type="ECO:0000259" key="2">
    <source>
        <dbReference type="PROSITE" id="PS50113"/>
    </source>
</evidence>
<dbReference type="SMART" id="SM00091">
    <property type="entry name" value="PAS"/>
    <property type="match status" value="1"/>
</dbReference>
<proteinExistence type="predicted"/>
<reference evidence="4" key="1">
    <citation type="submission" date="2016-10" db="EMBL/GenBank/DDBJ databases">
        <title>Sequence of Gallionella enrichment culture.</title>
        <authorList>
            <person name="Poehlein A."/>
            <person name="Muehling M."/>
            <person name="Daniel R."/>
        </authorList>
    </citation>
    <scope>NUCLEOTIDE SEQUENCE</scope>
</reference>
<dbReference type="NCBIfam" id="TIGR00229">
    <property type="entry name" value="sensory_box"/>
    <property type="match status" value="1"/>
</dbReference>
<dbReference type="InterPro" id="IPR001633">
    <property type="entry name" value="EAL_dom"/>
</dbReference>
<evidence type="ECO:0000259" key="3">
    <source>
        <dbReference type="PROSITE" id="PS50883"/>
    </source>
</evidence>
<protein>
    <submittedName>
        <fullName evidence="4">Cyclic di-GMP phosphodiesterase YfgF</fullName>
        <ecNumber evidence="4">3.1.4.52</ecNumber>
    </submittedName>
</protein>
<dbReference type="InterPro" id="IPR013656">
    <property type="entry name" value="PAS_4"/>
</dbReference>
<dbReference type="InterPro" id="IPR035919">
    <property type="entry name" value="EAL_sf"/>
</dbReference>
<keyword evidence="1" id="KW-0472">Membrane</keyword>
<name>A0A1J5RYE8_9ZZZZ</name>